<dbReference type="EMBL" id="SZYD01000006">
    <property type="protein sequence ID" value="KAD5960343.1"/>
    <property type="molecule type" value="Genomic_DNA"/>
</dbReference>
<proteinExistence type="predicted"/>
<evidence type="ECO:0000313" key="2">
    <source>
        <dbReference type="Proteomes" id="UP000326396"/>
    </source>
</evidence>
<sequence>MQVIIASPFPLSHDASPFPLFLFVSSIDATTDGFIQSSSRSSLLISNYIILDNIGRISAANITVSPIVPPFLTPRLPIFSPIRLTSPLRCRLILSTTIVTIDNINVVPPEKLNHQPKRIAERRGLNRSQALLLMKPPTVLVTEGLGSLQFRQHRLLSIRER</sequence>
<gene>
    <name evidence="1" type="ORF">E3N88_11815</name>
</gene>
<comment type="caution">
    <text evidence="1">The sequence shown here is derived from an EMBL/GenBank/DDBJ whole genome shotgun (WGS) entry which is preliminary data.</text>
</comment>
<keyword evidence="2" id="KW-1185">Reference proteome</keyword>
<evidence type="ECO:0000313" key="1">
    <source>
        <dbReference type="EMBL" id="KAD5960343.1"/>
    </source>
</evidence>
<protein>
    <submittedName>
        <fullName evidence="1">Uncharacterized protein</fullName>
    </submittedName>
</protein>
<dbReference type="AlphaFoldDB" id="A0A5N6P6E1"/>
<accession>A0A5N6P6E1</accession>
<organism evidence="1 2">
    <name type="scientific">Mikania micrantha</name>
    <name type="common">bitter vine</name>
    <dbReference type="NCBI Taxonomy" id="192012"/>
    <lineage>
        <taxon>Eukaryota</taxon>
        <taxon>Viridiplantae</taxon>
        <taxon>Streptophyta</taxon>
        <taxon>Embryophyta</taxon>
        <taxon>Tracheophyta</taxon>
        <taxon>Spermatophyta</taxon>
        <taxon>Magnoliopsida</taxon>
        <taxon>eudicotyledons</taxon>
        <taxon>Gunneridae</taxon>
        <taxon>Pentapetalae</taxon>
        <taxon>asterids</taxon>
        <taxon>campanulids</taxon>
        <taxon>Asterales</taxon>
        <taxon>Asteraceae</taxon>
        <taxon>Asteroideae</taxon>
        <taxon>Heliantheae alliance</taxon>
        <taxon>Eupatorieae</taxon>
        <taxon>Mikania</taxon>
    </lineage>
</organism>
<dbReference type="Proteomes" id="UP000326396">
    <property type="component" value="Linkage Group LG14"/>
</dbReference>
<name>A0A5N6P6E1_9ASTR</name>
<reference evidence="1 2" key="1">
    <citation type="submission" date="2019-05" db="EMBL/GenBank/DDBJ databases">
        <title>Mikania micrantha, genome provides insights into the molecular mechanism of rapid growth.</title>
        <authorList>
            <person name="Liu B."/>
        </authorList>
    </citation>
    <scope>NUCLEOTIDE SEQUENCE [LARGE SCALE GENOMIC DNA]</scope>
    <source>
        <strain evidence="1">NLD-2019</strain>
        <tissue evidence="1">Leaf</tissue>
    </source>
</reference>